<keyword evidence="14" id="KW-1185">Reference proteome</keyword>
<evidence type="ECO:0000256" key="7">
    <source>
        <dbReference type="ARBA" id="ARBA00023002"/>
    </source>
</evidence>
<dbReference type="Gene3D" id="1.10.1040.10">
    <property type="entry name" value="N-(1-d-carboxylethyl)-l-norvaline Dehydrogenase, domain 2"/>
    <property type="match status" value="1"/>
</dbReference>
<comment type="catalytic activity">
    <reaction evidence="9 10">
        <text>(R)-pantoate + NADP(+) = 2-dehydropantoate + NADPH + H(+)</text>
        <dbReference type="Rhea" id="RHEA:16233"/>
        <dbReference type="ChEBI" id="CHEBI:11561"/>
        <dbReference type="ChEBI" id="CHEBI:15378"/>
        <dbReference type="ChEBI" id="CHEBI:15980"/>
        <dbReference type="ChEBI" id="CHEBI:57783"/>
        <dbReference type="ChEBI" id="CHEBI:58349"/>
        <dbReference type="EC" id="1.1.1.169"/>
    </reaction>
</comment>
<dbReference type="Pfam" id="PF08546">
    <property type="entry name" value="ApbA_C"/>
    <property type="match status" value="1"/>
</dbReference>
<evidence type="ECO:0000256" key="3">
    <source>
        <dbReference type="ARBA" id="ARBA00013014"/>
    </source>
</evidence>
<evidence type="ECO:0000256" key="5">
    <source>
        <dbReference type="ARBA" id="ARBA00022655"/>
    </source>
</evidence>
<dbReference type="NCBIfam" id="TIGR00745">
    <property type="entry name" value="apbA_panE"/>
    <property type="match status" value="1"/>
</dbReference>
<evidence type="ECO:0000256" key="6">
    <source>
        <dbReference type="ARBA" id="ARBA00022857"/>
    </source>
</evidence>
<protein>
    <recommendedName>
        <fullName evidence="4 10">2-dehydropantoate 2-reductase</fullName>
        <ecNumber evidence="3 10">1.1.1.169</ecNumber>
    </recommendedName>
    <alternativeName>
        <fullName evidence="8 10">Ketopantoate reductase</fullName>
    </alternativeName>
</protein>
<proteinExistence type="inferred from homology"/>
<feature type="domain" description="Ketopantoate reductase C-terminal" evidence="12">
    <location>
        <begin position="195"/>
        <end position="318"/>
    </location>
</feature>
<evidence type="ECO:0000256" key="10">
    <source>
        <dbReference type="RuleBase" id="RU362068"/>
    </source>
</evidence>
<evidence type="ECO:0000256" key="1">
    <source>
        <dbReference type="ARBA" id="ARBA00004994"/>
    </source>
</evidence>
<evidence type="ECO:0000313" key="14">
    <source>
        <dbReference type="Proteomes" id="UP000838748"/>
    </source>
</evidence>
<reference evidence="13" key="1">
    <citation type="submission" date="2021-11" db="EMBL/GenBank/DDBJ databases">
        <authorList>
            <person name="Rodrigo-Torres L."/>
            <person name="Arahal R. D."/>
            <person name="Lucena T."/>
        </authorList>
    </citation>
    <scope>NUCLEOTIDE SEQUENCE</scope>
    <source>
        <strain evidence="13">CECT 7928</strain>
    </source>
</reference>
<evidence type="ECO:0000256" key="9">
    <source>
        <dbReference type="ARBA" id="ARBA00048793"/>
    </source>
</evidence>
<dbReference type="InterPro" id="IPR008927">
    <property type="entry name" value="6-PGluconate_DH-like_C_sf"/>
</dbReference>
<gene>
    <name evidence="13" type="primary">panE</name>
    <name evidence="13" type="ORF">VMF7928_03327</name>
</gene>
<dbReference type="InterPro" id="IPR013752">
    <property type="entry name" value="KPA_reductase"/>
</dbReference>
<dbReference type="InterPro" id="IPR003710">
    <property type="entry name" value="ApbA"/>
</dbReference>
<dbReference type="InterPro" id="IPR013332">
    <property type="entry name" value="KPR_N"/>
</dbReference>
<evidence type="ECO:0000313" key="13">
    <source>
        <dbReference type="EMBL" id="CAH0541043.1"/>
    </source>
</evidence>
<dbReference type="PANTHER" id="PTHR43765">
    <property type="entry name" value="2-DEHYDROPANTOATE 2-REDUCTASE-RELATED"/>
    <property type="match status" value="1"/>
</dbReference>
<dbReference type="Gene3D" id="3.40.50.720">
    <property type="entry name" value="NAD(P)-binding Rossmann-like Domain"/>
    <property type="match status" value="1"/>
</dbReference>
<dbReference type="EMBL" id="CAKLDM010000002">
    <property type="protein sequence ID" value="CAH0541043.1"/>
    <property type="molecule type" value="Genomic_DNA"/>
</dbReference>
<keyword evidence="5 10" id="KW-0566">Pantothenate biosynthesis</keyword>
<keyword evidence="6 10" id="KW-0521">NADP</keyword>
<dbReference type="InterPro" id="IPR013328">
    <property type="entry name" value="6PGD_dom2"/>
</dbReference>
<comment type="function">
    <text evidence="10">Catalyzes the NADPH-dependent reduction of ketopantoate into pantoic acid.</text>
</comment>
<dbReference type="SUPFAM" id="SSF48179">
    <property type="entry name" value="6-phosphogluconate dehydrogenase C-terminal domain-like"/>
    <property type="match status" value="1"/>
</dbReference>
<name>A0ABM9A8E8_9VIBR</name>
<comment type="caution">
    <text evidence="13">The sequence shown here is derived from an EMBL/GenBank/DDBJ whole genome shotgun (WGS) entry which is preliminary data.</text>
</comment>
<feature type="domain" description="Ketopantoate reductase N-terminal" evidence="11">
    <location>
        <begin position="31"/>
        <end position="170"/>
    </location>
</feature>
<evidence type="ECO:0000256" key="2">
    <source>
        <dbReference type="ARBA" id="ARBA00007870"/>
    </source>
</evidence>
<dbReference type="NCBIfam" id="NF005087">
    <property type="entry name" value="PRK06522.1-1"/>
    <property type="match status" value="1"/>
</dbReference>
<dbReference type="Proteomes" id="UP000838748">
    <property type="component" value="Unassembled WGS sequence"/>
</dbReference>
<dbReference type="GO" id="GO:0008677">
    <property type="term" value="F:2-dehydropantoate 2-reductase activity"/>
    <property type="evidence" value="ECO:0007669"/>
    <property type="project" value="UniProtKB-EC"/>
</dbReference>
<evidence type="ECO:0000259" key="12">
    <source>
        <dbReference type="Pfam" id="PF08546"/>
    </source>
</evidence>
<dbReference type="SUPFAM" id="SSF51735">
    <property type="entry name" value="NAD(P)-binding Rossmann-fold domains"/>
    <property type="match status" value="1"/>
</dbReference>
<dbReference type="Pfam" id="PF02558">
    <property type="entry name" value="ApbA"/>
    <property type="match status" value="1"/>
</dbReference>
<keyword evidence="7 10" id="KW-0560">Oxidoreductase</keyword>
<dbReference type="PANTHER" id="PTHR43765:SF2">
    <property type="entry name" value="2-DEHYDROPANTOATE 2-REDUCTASE"/>
    <property type="match status" value="1"/>
</dbReference>
<dbReference type="InterPro" id="IPR036291">
    <property type="entry name" value="NAD(P)-bd_dom_sf"/>
</dbReference>
<organism evidence="13 14">
    <name type="scientific">Vibrio marisflavi CECT 7928</name>
    <dbReference type="NCBI Taxonomy" id="634439"/>
    <lineage>
        <taxon>Bacteria</taxon>
        <taxon>Pseudomonadati</taxon>
        <taxon>Pseudomonadota</taxon>
        <taxon>Gammaproteobacteria</taxon>
        <taxon>Vibrionales</taxon>
        <taxon>Vibrionaceae</taxon>
        <taxon>Vibrio</taxon>
    </lineage>
</organism>
<dbReference type="InterPro" id="IPR050838">
    <property type="entry name" value="Ketopantoate_reductase"/>
</dbReference>
<evidence type="ECO:0000256" key="4">
    <source>
        <dbReference type="ARBA" id="ARBA00019465"/>
    </source>
</evidence>
<evidence type="ECO:0000259" key="11">
    <source>
        <dbReference type="Pfam" id="PF02558"/>
    </source>
</evidence>
<dbReference type="EC" id="1.1.1.169" evidence="3 10"/>
<comment type="pathway">
    <text evidence="1 10">Cofactor biosynthesis; (R)-pantothenate biosynthesis; (R)-pantoate from 3-methyl-2-oxobutanoate: step 2/2.</text>
</comment>
<sequence>MVPIGTIFYFNPFHFSLCFAHRILGTKSMNIVVLGPGAIGSLWAIHLKKAGHNVSLWGNKTQSTDSIQLEDKPPILFDNRNTQALSQADLVLVTVKVWQVEHAIKPIIQHLDSDCMLMFMHNGMGAVDRIYHLVEQHPVLLATTTHGAFRPSANRVNHTGLGQTQVGAFNDKAQQCEFIADVLNHAQPEVFWNQNIKQALWQKLVVNCAINPLTGIEQCQNGQLANQEYQTTIEKVVSECADVMNADGFKADKQTLLDTVRKVIVATGKNYSSMYQDVFYNRTTEIDFITGYLLERAKCLHIATPVNAELYQQIKAKELSEN</sequence>
<comment type="similarity">
    <text evidence="2 10">Belongs to the ketopantoate reductase family.</text>
</comment>
<accession>A0ABM9A8E8</accession>
<evidence type="ECO:0000256" key="8">
    <source>
        <dbReference type="ARBA" id="ARBA00032024"/>
    </source>
</evidence>